<dbReference type="NCBIfam" id="NF037959">
    <property type="entry name" value="MFS_SpdSyn"/>
    <property type="match status" value="1"/>
</dbReference>
<feature type="transmembrane region" description="Helical" evidence="2">
    <location>
        <begin position="129"/>
        <end position="147"/>
    </location>
</feature>
<feature type="transmembrane region" description="Helical" evidence="2">
    <location>
        <begin position="61"/>
        <end position="80"/>
    </location>
</feature>
<feature type="transmembrane region" description="Helical" evidence="2">
    <location>
        <begin position="21"/>
        <end position="41"/>
    </location>
</feature>
<organism evidence="3 4">
    <name type="scientific">Anatilimnocola aggregata</name>
    <dbReference type="NCBI Taxonomy" id="2528021"/>
    <lineage>
        <taxon>Bacteria</taxon>
        <taxon>Pseudomonadati</taxon>
        <taxon>Planctomycetota</taxon>
        <taxon>Planctomycetia</taxon>
        <taxon>Pirellulales</taxon>
        <taxon>Pirellulaceae</taxon>
        <taxon>Anatilimnocola</taxon>
    </lineage>
</organism>
<feature type="transmembrane region" description="Helical" evidence="2">
    <location>
        <begin position="423"/>
        <end position="442"/>
    </location>
</feature>
<proteinExistence type="predicted"/>
<keyword evidence="2" id="KW-1133">Transmembrane helix</keyword>
<evidence type="ECO:0000313" key="4">
    <source>
        <dbReference type="Proteomes" id="UP000315017"/>
    </source>
</evidence>
<keyword evidence="4" id="KW-1185">Reference proteome</keyword>
<sequence length="750" mass="82888">MNSVVAKLDSAAEAIPARMRSATATFVVFAGTIFLSAFLLFQIQPLVSKFILPWFGGTPAVWTGAMLFFQLVLFGGYFYAHLLSKWCTIHQRLTVHLSVLALAAANVAWGRLIPPESLRPQGEAGEIPLIQLLLLLTVTVGIPYFSLSATGPLLQRWLHDSLPGVSPYRLFALSNLGSLLALLSYPFFFEVQWGVVAQASIWSVGYVLFVVICACCAIRTWQLSKPATRVANEQAASVDKSIPIPEKITPAVASLRDKAIWLGLPTLASVMFLATTNEVCQNVASVPLMWVIPLSLYLVTFIIAFDHPRWYPRQIVAWSTLVLLAFVIYYDTTLETVDQVANSLLGSTADDSIELGGLWWLQASIYFLTMFAIALMCHGELARARPAPQYLTSYYLMMSFGGALGGLLVNLAAPFLFNTFFEFPLALMTAALVAIVLIWAGSSTSKLRWPAVGGAVALGATSIVGLLLDSAPSTSTHNKTVHVSRSFYGIVEVMHRAIGDVDENYTFYSGTIQHGKQLAEPTRRAIPLTYYGAGSGCEVAIKFAQARSEQCRIGVIGLGVGTIATYARSTDSIRLYEINPKVIDIAQDQRWFHFLSDCRCKPELVLGDARLQLERELKAGGSQKFDLLVVDAFSGDSIPTHLLTREAFDVYQQHLAPGGLLVVHITNTHLDLFPVVSKLADQAGFGYRRIYQQGDLDRLLYRNYYMLLSKDETFLAQTRDQIDDLPDYLRHPRNIPLWTDDYTNLTALLR</sequence>
<dbReference type="KEGG" id="aagg:ETAA8_04040"/>
<dbReference type="CDD" id="cd02440">
    <property type="entry name" value="AdoMet_MTases"/>
    <property type="match status" value="1"/>
</dbReference>
<dbReference type="AlphaFoldDB" id="A0A517Y519"/>
<dbReference type="InterPro" id="IPR029063">
    <property type="entry name" value="SAM-dependent_MTases_sf"/>
</dbReference>
<dbReference type="PANTHER" id="PTHR43317:SF1">
    <property type="entry name" value="THERMOSPERMINE SYNTHASE ACAULIS5"/>
    <property type="match status" value="1"/>
</dbReference>
<feature type="transmembrane region" description="Helical" evidence="2">
    <location>
        <begin position="359"/>
        <end position="382"/>
    </location>
</feature>
<keyword evidence="2" id="KW-0472">Membrane</keyword>
<name>A0A517Y519_9BACT</name>
<dbReference type="EMBL" id="CP036274">
    <property type="protein sequence ID" value="QDU25339.1"/>
    <property type="molecule type" value="Genomic_DNA"/>
</dbReference>
<dbReference type="Gene3D" id="3.40.50.150">
    <property type="entry name" value="Vaccinia Virus protein VP39"/>
    <property type="match status" value="1"/>
</dbReference>
<dbReference type="GO" id="GO:0006596">
    <property type="term" value="P:polyamine biosynthetic process"/>
    <property type="evidence" value="ECO:0007669"/>
    <property type="project" value="UniProtKB-KW"/>
</dbReference>
<feature type="transmembrane region" description="Helical" evidence="2">
    <location>
        <begin position="259"/>
        <end position="277"/>
    </location>
</feature>
<feature type="transmembrane region" description="Helical" evidence="2">
    <location>
        <begin position="92"/>
        <end position="109"/>
    </location>
</feature>
<feature type="transmembrane region" description="Helical" evidence="2">
    <location>
        <begin position="315"/>
        <end position="332"/>
    </location>
</feature>
<keyword evidence="1" id="KW-0620">Polyamine biosynthesis</keyword>
<dbReference type="PANTHER" id="PTHR43317">
    <property type="entry name" value="THERMOSPERMINE SYNTHASE ACAULIS5"/>
    <property type="match status" value="1"/>
</dbReference>
<evidence type="ECO:0000256" key="1">
    <source>
        <dbReference type="ARBA" id="ARBA00023115"/>
    </source>
</evidence>
<reference evidence="3 4" key="1">
    <citation type="submission" date="2019-02" db="EMBL/GenBank/DDBJ databases">
        <title>Deep-cultivation of Planctomycetes and their phenomic and genomic characterization uncovers novel biology.</title>
        <authorList>
            <person name="Wiegand S."/>
            <person name="Jogler M."/>
            <person name="Boedeker C."/>
            <person name="Pinto D."/>
            <person name="Vollmers J."/>
            <person name="Rivas-Marin E."/>
            <person name="Kohn T."/>
            <person name="Peeters S.H."/>
            <person name="Heuer A."/>
            <person name="Rast P."/>
            <person name="Oberbeckmann S."/>
            <person name="Bunk B."/>
            <person name="Jeske O."/>
            <person name="Meyerdierks A."/>
            <person name="Storesund J.E."/>
            <person name="Kallscheuer N."/>
            <person name="Luecker S."/>
            <person name="Lage O.M."/>
            <person name="Pohl T."/>
            <person name="Merkel B.J."/>
            <person name="Hornburger P."/>
            <person name="Mueller R.-W."/>
            <person name="Bruemmer F."/>
            <person name="Labrenz M."/>
            <person name="Spormann A.M."/>
            <person name="Op den Camp H."/>
            <person name="Overmann J."/>
            <person name="Amann R."/>
            <person name="Jetten M.S.M."/>
            <person name="Mascher T."/>
            <person name="Medema M.H."/>
            <person name="Devos D.P."/>
            <person name="Kaster A.-K."/>
            <person name="Ovreas L."/>
            <person name="Rohde M."/>
            <person name="Galperin M.Y."/>
            <person name="Jogler C."/>
        </authorList>
    </citation>
    <scope>NUCLEOTIDE SEQUENCE [LARGE SCALE GENOMIC DNA]</scope>
    <source>
        <strain evidence="3 4">ETA_A8</strain>
    </source>
</reference>
<feature type="transmembrane region" description="Helical" evidence="2">
    <location>
        <begin position="283"/>
        <end position="303"/>
    </location>
</feature>
<feature type="transmembrane region" description="Helical" evidence="2">
    <location>
        <begin position="394"/>
        <end position="417"/>
    </location>
</feature>
<gene>
    <name evidence="3" type="ORF">ETAA8_04040</name>
</gene>
<feature type="transmembrane region" description="Helical" evidence="2">
    <location>
        <begin position="200"/>
        <end position="221"/>
    </location>
</feature>
<dbReference type="SUPFAM" id="SSF53335">
    <property type="entry name" value="S-adenosyl-L-methionine-dependent methyltransferases"/>
    <property type="match status" value="1"/>
</dbReference>
<keyword evidence="2" id="KW-0812">Transmembrane</keyword>
<evidence type="ECO:0000256" key="2">
    <source>
        <dbReference type="SAM" id="Phobius"/>
    </source>
</evidence>
<feature type="transmembrane region" description="Helical" evidence="2">
    <location>
        <begin position="449"/>
        <end position="468"/>
    </location>
</feature>
<protein>
    <submittedName>
        <fullName evidence="3">Spermidine synthase</fullName>
    </submittedName>
</protein>
<dbReference type="Proteomes" id="UP000315017">
    <property type="component" value="Chromosome"/>
</dbReference>
<feature type="transmembrane region" description="Helical" evidence="2">
    <location>
        <begin position="168"/>
        <end position="188"/>
    </location>
</feature>
<accession>A0A517Y519</accession>
<evidence type="ECO:0000313" key="3">
    <source>
        <dbReference type="EMBL" id="QDU25339.1"/>
    </source>
</evidence>